<evidence type="ECO:0000313" key="3">
    <source>
        <dbReference type="Proteomes" id="UP000662814"/>
    </source>
</evidence>
<organism evidence="2 3">
    <name type="scientific">Paramicrobacterium chengjingii</name>
    <dbReference type="NCBI Taxonomy" id="2769067"/>
    <lineage>
        <taxon>Bacteria</taxon>
        <taxon>Bacillati</taxon>
        <taxon>Actinomycetota</taxon>
        <taxon>Actinomycetes</taxon>
        <taxon>Micrococcales</taxon>
        <taxon>Microbacteriaceae</taxon>
        <taxon>Paramicrobacterium</taxon>
    </lineage>
</organism>
<keyword evidence="1" id="KW-0472">Membrane</keyword>
<dbReference type="RefSeq" id="WP_166992797.1">
    <property type="nucleotide sequence ID" value="NZ_CP061169.1"/>
</dbReference>
<protein>
    <recommendedName>
        <fullName evidence="4">Flagellar biosynthesis protein FlhA</fullName>
    </recommendedName>
</protein>
<proteinExistence type="predicted"/>
<dbReference type="EMBL" id="CP061169">
    <property type="protein sequence ID" value="QPZ37161.1"/>
    <property type="molecule type" value="Genomic_DNA"/>
</dbReference>
<reference evidence="2 3" key="1">
    <citation type="submission" date="2020-12" db="EMBL/GenBank/DDBJ databases">
        <title>Microbacterium sp. HY060.</title>
        <authorList>
            <person name="Zhou J."/>
        </authorList>
    </citation>
    <scope>NUCLEOTIDE SEQUENCE [LARGE SCALE GENOMIC DNA]</scope>
    <source>
        <strain evidence="2 3">HY60</strain>
    </source>
</reference>
<evidence type="ECO:0008006" key="4">
    <source>
        <dbReference type="Google" id="ProtNLM"/>
    </source>
</evidence>
<feature type="transmembrane region" description="Helical" evidence="1">
    <location>
        <begin position="7"/>
        <end position="25"/>
    </location>
</feature>
<keyword evidence="1" id="KW-0812">Transmembrane</keyword>
<name>A0ABX6YEF6_9MICO</name>
<dbReference type="Proteomes" id="UP000662814">
    <property type="component" value="Chromosome"/>
</dbReference>
<keyword evidence="3" id="KW-1185">Reference proteome</keyword>
<accession>A0ABX6YEF6</accession>
<evidence type="ECO:0000256" key="1">
    <source>
        <dbReference type="SAM" id="Phobius"/>
    </source>
</evidence>
<sequence>MGKTGRRILAVAVFIVAIIVAWWLIGAFFQLLWFAVKAFLAVIIALVLVGVVLVAIRRRS</sequence>
<gene>
    <name evidence="2" type="ORF">HCR76_09825</name>
</gene>
<feature type="transmembrane region" description="Helical" evidence="1">
    <location>
        <begin position="31"/>
        <end position="56"/>
    </location>
</feature>
<keyword evidence="1" id="KW-1133">Transmembrane helix</keyword>
<evidence type="ECO:0000313" key="2">
    <source>
        <dbReference type="EMBL" id="QPZ37161.1"/>
    </source>
</evidence>